<dbReference type="InterPro" id="IPR014716">
    <property type="entry name" value="Fibrinogen_a/b/g_C_1"/>
</dbReference>
<comment type="caution">
    <text evidence="6">The sequence shown here is derived from an EMBL/GenBank/DDBJ whole genome shotgun (WGS) entry which is preliminary data.</text>
</comment>
<evidence type="ECO:0000256" key="1">
    <source>
        <dbReference type="ARBA" id="ARBA00022723"/>
    </source>
</evidence>
<evidence type="ECO:0000259" key="5">
    <source>
        <dbReference type="PROSITE" id="PS51406"/>
    </source>
</evidence>
<evidence type="ECO:0000256" key="3">
    <source>
        <dbReference type="ARBA" id="ARBA00022837"/>
    </source>
</evidence>
<dbReference type="NCBIfam" id="NF040941">
    <property type="entry name" value="GGGWT_bact"/>
    <property type="match status" value="1"/>
</dbReference>
<dbReference type="Proteomes" id="UP000321863">
    <property type="component" value="Unassembled WGS sequence"/>
</dbReference>
<protein>
    <recommendedName>
        <fullName evidence="5">Fibrinogen C-terminal domain-containing protein</fullName>
    </recommendedName>
</protein>
<dbReference type="OrthoDB" id="1340656at2"/>
<dbReference type="Gene3D" id="3.90.215.10">
    <property type="entry name" value="Gamma Fibrinogen, chain A, domain 1"/>
    <property type="match status" value="1"/>
</dbReference>
<dbReference type="RefSeq" id="WP_146941275.1">
    <property type="nucleotide sequence ID" value="NZ_BJYJ01000009.1"/>
</dbReference>
<keyword evidence="2" id="KW-0430">Lectin</keyword>
<dbReference type="SUPFAM" id="SSF56496">
    <property type="entry name" value="Fibrinogen C-terminal domain-like"/>
    <property type="match status" value="1"/>
</dbReference>
<dbReference type="InterPro" id="IPR002181">
    <property type="entry name" value="Fibrinogen_a/b/g_C_dom"/>
</dbReference>
<evidence type="ECO:0000313" key="7">
    <source>
        <dbReference type="Proteomes" id="UP000321863"/>
    </source>
</evidence>
<dbReference type="PANTHER" id="PTHR16146:SF46">
    <property type="entry name" value="INTELECTIN-1A-RELATED"/>
    <property type="match status" value="1"/>
</dbReference>
<dbReference type="PANTHER" id="PTHR16146">
    <property type="entry name" value="INTELECTIN"/>
    <property type="match status" value="1"/>
</dbReference>
<feature type="domain" description="Fibrinogen C-terminal" evidence="5">
    <location>
        <begin position="311"/>
        <end position="376"/>
    </location>
</feature>
<dbReference type="GO" id="GO:0046872">
    <property type="term" value="F:metal ion binding"/>
    <property type="evidence" value="ECO:0007669"/>
    <property type="project" value="UniProtKB-KW"/>
</dbReference>
<dbReference type="AlphaFoldDB" id="A0A511YMD6"/>
<evidence type="ECO:0000256" key="2">
    <source>
        <dbReference type="ARBA" id="ARBA00022734"/>
    </source>
</evidence>
<organism evidence="6 7">
    <name type="scientific">Chryseobacterium hagamense</name>
    <dbReference type="NCBI Taxonomy" id="395935"/>
    <lineage>
        <taxon>Bacteria</taxon>
        <taxon>Pseudomonadati</taxon>
        <taxon>Bacteroidota</taxon>
        <taxon>Flavobacteriia</taxon>
        <taxon>Flavobacteriales</taxon>
        <taxon>Weeksellaceae</taxon>
        <taxon>Chryseobacterium group</taxon>
        <taxon>Chryseobacterium</taxon>
    </lineage>
</organism>
<sequence length="568" mass="58549">MNNKLIICTLIFVGVNIYSQVGINTKNPQGTFHVDAGKDNPATGIPTTLQQNNDFVITSAGNVGVGTVNPSNKLHVVAPANPLKINGLINAQKTDSLLTVDASTGVVRMRSISSISGNSSGGCNPDLKPGVISHNQPYGCAGYDPGVFTSSAADPGLGGTVVYTWQQSTDGGTTWTAAPGTNNIQNYDPPSLTIPTKYRRAAANYCGAVYSNTVDIAIDGAVSGIVANPCAIAPGESTSLSLGLYTGSSVISWSVSPSAGMTFSSTNTPSTTLTASPGAAIGSYTVSATFSSASCGTKTFTKTITVVPAGVNIGNLKSSCKEILDSGLSTGNGTYWIDPDGSGNAYCAEQVYCNMTDNGGGWTLILKSMNNNSDFQYSSGIWSSGAVFNASDFDITNASTANALYPAYNYLTAKDFWVDFVTTPDLTPFTVPTAGTPKALANSTINSNVANQYLNQPCTVNGVPSTYYSPGNAYTWLTGAMANGINIGTANFGAARFGTVLNNETYEVFNTADFGIGIGVKGVPSAAWGSGNSIGQSYGTGTPSGNNCLPQLTGTNPGGFYKAVLWAR</sequence>
<dbReference type="GO" id="GO:0070492">
    <property type="term" value="F:oligosaccharide binding"/>
    <property type="evidence" value="ECO:0007669"/>
    <property type="project" value="TreeGrafter"/>
</dbReference>
<proteinExistence type="predicted"/>
<dbReference type="Pfam" id="PF00147">
    <property type="entry name" value="Fibrinogen_C"/>
    <property type="match status" value="1"/>
</dbReference>
<keyword evidence="4" id="KW-1015">Disulfide bond</keyword>
<keyword evidence="7" id="KW-1185">Reference proteome</keyword>
<reference evidence="6 7" key="1">
    <citation type="submission" date="2019-07" db="EMBL/GenBank/DDBJ databases">
        <title>Whole genome shotgun sequence of Chryseobacterium hagamense NBRC 105253.</title>
        <authorList>
            <person name="Hosoyama A."/>
            <person name="Uohara A."/>
            <person name="Ohji S."/>
            <person name="Ichikawa N."/>
        </authorList>
    </citation>
    <scope>NUCLEOTIDE SEQUENCE [LARGE SCALE GENOMIC DNA]</scope>
    <source>
        <strain evidence="6 7">NBRC 105253</strain>
    </source>
</reference>
<name>A0A511YMD6_9FLAO</name>
<dbReference type="PROSITE" id="PS51406">
    <property type="entry name" value="FIBRINOGEN_C_2"/>
    <property type="match status" value="1"/>
</dbReference>
<dbReference type="EMBL" id="BJYJ01000009">
    <property type="protein sequence ID" value="GEN76355.1"/>
    <property type="molecule type" value="Genomic_DNA"/>
</dbReference>
<dbReference type="InterPro" id="IPR036056">
    <property type="entry name" value="Fibrinogen-like_C"/>
</dbReference>
<dbReference type="GO" id="GO:0005615">
    <property type="term" value="C:extracellular space"/>
    <property type="evidence" value="ECO:0007669"/>
    <property type="project" value="TreeGrafter"/>
</dbReference>
<keyword evidence="3" id="KW-0106">Calcium</keyword>
<gene>
    <name evidence="6" type="ORF">CHA01nite_20950</name>
</gene>
<keyword evidence="1" id="KW-0479">Metal-binding</keyword>
<evidence type="ECO:0000256" key="4">
    <source>
        <dbReference type="ARBA" id="ARBA00023157"/>
    </source>
</evidence>
<accession>A0A511YMD6</accession>
<evidence type="ECO:0000313" key="6">
    <source>
        <dbReference type="EMBL" id="GEN76355.1"/>
    </source>
</evidence>